<proteinExistence type="predicted"/>
<organism evidence="1 2">
    <name type="scientific">Nitrosospira lacus</name>
    <dbReference type="NCBI Taxonomy" id="1288494"/>
    <lineage>
        <taxon>Bacteria</taxon>
        <taxon>Pseudomonadati</taxon>
        <taxon>Pseudomonadota</taxon>
        <taxon>Betaproteobacteria</taxon>
        <taxon>Nitrosomonadales</taxon>
        <taxon>Nitrosomonadaceae</taxon>
        <taxon>Nitrosospira</taxon>
    </lineage>
</organism>
<name>A0A1W6SN64_9PROT</name>
<evidence type="ECO:0000313" key="1">
    <source>
        <dbReference type="EMBL" id="ARO87237.1"/>
    </source>
</evidence>
<dbReference type="Proteomes" id="UP000012179">
    <property type="component" value="Chromosome"/>
</dbReference>
<dbReference type="EMBL" id="CP021106">
    <property type="protein sequence ID" value="ARO87237.1"/>
    <property type="molecule type" value="Genomic_DNA"/>
</dbReference>
<gene>
    <name evidence="1" type="ORF">EBAPG3_005335</name>
</gene>
<protein>
    <submittedName>
        <fullName evidence="1">Uncharacterized protein</fullName>
    </submittedName>
</protein>
<dbReference type="AlphaFoldDB" id="A0A1W6SN64"/>
<dbReference type="RefSeq" id="WP_162494971.1">
    <property type="nucleotide sequence ID" value="NZ_CP021106.3"/>
</dbReference>
<sequence length="91" mass="9816">MPWQALVSLPLQYRGGIVSVMRLGLLASASRHFYNGSPVRRVEAQGDKKANNCIFILAPSNIFIVCGNLAQGKIEGCITGGGRAQQRRCKG</sequence>
<reference evidence="1 2" key="1">
    <citation type="journal article" date="2015" name="Int. J. Syst. Evol. Microbiol.">
        <title>Nitrosospira lacus sp. nov., a psychrotolerant, ammonia-oxidizing bacterium from sandy lake sediment.</title>
        <authorList>
            <person name="Urakawa H."/>
            <person name="Garcia J.C."/>
            <person name="Nielsen J.L."/>
            <person name="Le V.Q."/>
            <person name="Kozlowski J.A."/>
            <person name="Stein L.Y."/>
            <person name="Lim C.K."/>
            <person name="Pommerening-Roser A."/>
            <person name="Martens-Habbena W."/>
            <person name="Stahl D.A."/>
            <person name="Klotz M.G."/>
        </authorList>
    </citation>
    <scope>NUCLEOTIDE SEQUENCE [LARGE SCALE GENOMIC DNA]</scope>
    <source>
        <strain evidence="1 2">APG3</strain>
    </source>
</reference>
<accession>A0A1W6SN64</accession>
<keyword evidence="2" id="KW-1185">Reference proteome</keyword>
<evidence type="ECO:0000313" key="2">
    <source>
        <dbReference type="Proteomes" id="UP000012179"/>
    </source>
</evidence>